<dbReference type="KEGG" id="vg:5850532"/>
<dbReference type="RefSeq" id="YP_001650935.1">
    <property type="nucleotide sequence ID" value="NC_010276.1"/>
</dbReference>
<reference evidence="1 2" key="1">
    <citation type="submission" date="2007-11" db="EMBL/GenBank/DDBJ databases">
        <title>Sequence and organization of Orgyia leucostigma nucleopolyhedrovirus genome.</title>
        <authorList>
            <person name="Eveleigh R.J.M."/>
            <person name="Lapointe R."/>
            <person name="Graham R.I."/>
            <person name="Lauzon H.A.M."/>
            <person name="Pavlik L."/>
            <person name="Arif B.M."/>
            <person name="Lucarotti C.J."/>
        </authorList>
    </citation>
    <scope>NUCLEOTIDE SEQUENCE [LARGE SCALE GENOMIC DNA]</scope>
    <source>
        <strain evidence="1">CFS-77</strain>
    </source>
</reference>
<evidence type="ECO:0000313" key="1">
    <source>
        <dbReference type="EMBL" id="ABY65751.1"/>
    </source>
</evidence>
<dbReference type="GeneID" id="5850532"/>
<proteinExistence type="predicted"/>
<dbReference type="Proteomes" id="UP000203316">
    <property type="component" value="Segment"/>
</dbReference>
<sequence length="215" mass="25520">MTNKGANTLRSFIAKIFHKVRSPPPLFDICVNNILDTHLYQTNFSEFNRCLPYTIKKILIHELMSNDRRDEENREININNWLIITEQQFGELLCCDKNVSLYDPGETYKLIWCEYNGECHRCAIKQPIIRTNKIYEECSICEYETYKTYSVENLNAIIFDKSNWCKKCLIVPLFNIEDNEENACRFCHLIHKYGDDAVELMVLKYGFERVQNLIY</sequence>
<dbReference type="EMBL" id="EU309041">
    <property type="protein sequence ID" value="ABY65751.1"/>
    <property type="molecule type" value="Genomic_DNA"/>
</dbReference>
<evidence type="ECO:0000313" key="2">
    <source>
        <dbReference type="Proteomes" id="UP000203316"/>
    </source>
</evidence>
<accession>B0FDP3</accession>
<name>B0FDP3_9ABAC</name>
<organism evidence="1 2">
    <name type="scientific">Orgyia leucostigma nucleopolyhedrovirus</name>
    <dbReference type="NCBI Taxonomy" id="490711"/>
    <lineage>
        <taxon>Viruses</taxon>
        <taxon>Viruses incertae sedis</taxon>
        <taxon>Naldaviricetes</taxon>
        <taxon>Lefavirales</taxon>
        <taxon>Baculoviridae</taxon>
        <taxon>Alphabaculovirus</taxon>
        <taxon>Alphabaculovirus orleucostigmae</taxon>
    </lineage>
</organism>
<keyword evidence="2" id="KW-1185">Reference proteome</keyword>
<protein>
    <submittedName>
        <fullName evidence="1">Uncharacterized protein</fullName>
    </submittedName>
</protein>
<dbReference type="OrthoDB" id="28411at10239"/>